<evidence type="ECO:0000313" key="2">
    <source>
        <dbReference type="Proteomes" id="UP000274661"/>
    </source>
</evidence>
<dbReference type="AlphaFoldDB" id="A0A3R9WPK1"/>
<keyword evidence="2" id="KW-1185">Reference proteome</keyword>
<dbReference type="Proteomes" id="UP000274661">
    <property type="component" value="Unassembled WGS sequence"/>
</dbReference>
<sequence length="1037" mass="116638">MADTILTIHRVITSRQSQVIGELPAQSIQSWLHIAESSFGKALDIDNENLVQIEKLSRQTNAAVELNYLKLAVAYIIANPDRVNAWIDLDRVGSALSFAGDAEGLKARLLALRPVDQQALSSMKLYAALHSFSDQMIREYLDTNLPSHWTQNRLLYPFVYYFINLPEPHALDQLLGQILPRKGTGPAEKILAKFLLTPDQPETANLAMRCYVALLSHPYDALEYLTTDLARRFAYGDRIEPTYLEQFELLARAFPQHRVSRLVSLARGEQLPYVECPAEFHGIALDSSGSELGMLRSIFDMDCQAPPEISQEKDVLLALRDARWSRYPDPKHFDELASFHRKFAVLASARLVRHVATSLYLFSRTEPKQERLDLLSGILITGNLNPFAFSGPQGYAVAKLGRFNSDLSATELIDKVASHLGPLTEKREDRIWIKAANWSLLQSQAEGRIHEWANLARARFPVLITPRYLSGLDWNWLSGFISAVGMGPLVGNLDVIFCLFLRQLEEFRRESVPLRVSIEPITRKIRSVEEFSEWLHNNLGADSSAFIRYFLTPDTILKLRLTDNYVAAVSYRLELLTRAVKKYDFKEGVFDQGDLEREQARLTAMLCRMSVGARQFEVGWDTLFESALERTRDAYSAYEAVSLAVPEDAVANTRRTSPYQFANAATGDYEAPNRDWPLVLVIGGVIDTFLTHPTTGIESILSVRIRHDAFRREYENAIKQVEIGDVAGVSPARSRKIVASYPPPVYREIQRWLDARMHTHRKDKSQGLFDYIPTKAEMSALLEIAQGSDLEGIVRHVFDWIKPRLEKDLERAREFLAAELGPALERRVQTTRLEQAQHGGTSEEHQRVADAVAAAFMRRTKELDEWFRIPEGNRDQSLSIDEVFNAVRQRFRLDEAAGNLRLKGLPGPVSSHEISPANIRHVYDLLSEIVQNVRKYAAQPGAALHISRSSGSSGSFLVFSNRRAEGEAGVDVIVGHPYATLQEALFGEGNSGLKKVAYLAASLVRANTSVHVCRKGMYFHVAVPLAAFGSEPKAMPT</sequence>
<name>A0A3R9WPK1_9SPHN</name>
<proteinExistence type="predicted"/>
<dbReference type="EMBL" id="RWJF01000001">
    <property type="protein sequence ID" value="RST31350.1"/>
    <property type="molecule type" value="Genomic_DNA"/>
</dbReference>
<reference evidence="1 2" key="1">
    <citation type="submission" date="2018-12" db="EMBL/GenBank/DDBJ databases">
        <title>Sphingomonas sp. HMF7854 Genome sequencing and assembly.</title>
        <authorList>
            <person name="Cha I."/>
            <person name="Kang H."/>
            <person name="Kim H."/>
            <person name="Kang J."/>
            <person name="Joh K."/>
        </authorList>
    </citation>
    <scope>NUCLEOTIDE SEQUENCE [LARGE SCALE GENOMIC DNA]</scope>
    <source>
        <strain evidence="1 2">HMF7854</strain>
    </source>
</reference>
<accession>A0A3R9WPK1</accession>
<dbReference type="OrthoDB" id="8477106at2"/>
<comment type="caution">
    <text evidence="1">The sequence shown here is derived from an EMBL/GenBank/DDBJ whole genome shotgun (WGS) entry which is preliminary data.</text>
</comment>
<protein>
    <submittedName>
        <fullName evidence="1">Uncharacterized protein</fullName>
    </submittedName>
</protein>
<organism evidence="1 2">
    <name type="scientific">Sphingomonas ginkgonis</name>
    <dbReference type="NCBI Taxonomy" id="2315330"/>
    <lineage>
        <taxon>Bacteria</taxon>
        <taxon>Pseudomonadati</taxon>
        <taxon>Pseudomonadota</taxon>
        <taxon>Alphaproteobacteria</taxon>
        <taxon>Sphingomonadales</taxon>
        <taxon>Sphingomonadaceae</taxon>
        <taxon>Sphingomonas</taxon>
    </lineage>
</organism>
<evidence type="ECO:0000313" key="1">
    <source>
        <dbReference type="EMBL" id="RST31350.1"/>
    </source>
</evidence>
<dbReference type="RefSeq" id="WP_126719178.1">
    <property type="nucleotide sequence ID" value="NZ_RWJF01000001.1"/>
</dbReference>
<gene>
    <name evidence="1" type="ORF">HMF7854_11240</name>
</gene>